<dbReference type="InterPro" id="IPR050642">
    <property type="entry name" value="PDH_E1_Alpha_Subunit"/>
</dbReference>
<feature type="domain" description="Dehydrogenase E1 component" evidence="4">
    <location>
        <begin position="1"/>
        <end position="152"/>
    </location>
</feature>
<evidence type="ECO:0000256" key="1">
    <source>
        <dbReference type="ARBA" id="ARBA00001964"/>
    </source>
</evidence>
<dbReference type="InterPro" id="IPR001017">
    <property type="entry name" value="DH_E1"/>
</dbReference>
<keyword evidence="2" id="KW-0560">Oxidoreductase</keyword>
<evidence type="ECO:0000256" key="3">
    <source>
        <dbReference type="ARBA" id="ARBA00023052"/>
    </source>
</evidence>
<comment type="caution">
    <text evidence="5">The sequence shown here is derived from an EMBL/GenBank/DDBJ whole genome shotgun (WGS) entry which is preliminary data.</text>
</comment>
<evidence type="ECO:0000256" key="2">
    <source>
        <dbReference type="ARBA" id="ARBA00023002"/>
    </source>
</evidence>
<evidence type="ECO:0000259" key="4">
    <source>
        <dbReference type="Pfam" id="PF00676"/>
    </source>
</evidence>
<protein>
    <recommendedName>
        <fullName evidence="4">Dehydrogenase E1 component domain-containing protein</fullName>
    </recommendedName>
</protein>
<dbReference type="InterPro" id="IPR029061">
    <property type="entry name" value="THDP-binding"/>
</dbReference>
<dbReference type="Proteomes" id="UP001165060">
    <property type="component" value="Unassembled WGS sequence"/>
</dbReference>
<dbReference type="EMBL" id="BRYB01000999">
    <property type="protein sequence ID" value="GMI41401.1"/>
    <property type="molecule type" value="Genomic_DNA"/>
</dbReference>
<proteinExistence type="predicted"/>
<dbReference type="PANTHER" id="PTHR11516:SF60">
    <property type="entry name" value="PYRUVATE DEHYDROGENASE E1 COMPONENT SUBUNIT ALPHA"/>
    <property type="match status" value="1"/>
</dbReference>
<keyword evidence="6" id="KW-1185">Reference proteome</keyword>
<evidence type="ECO:0000313" key="5">
    <source>
        <dbReference type="EMBL" id="GMI41401.1"/>
    </source>
</evidence>
<accession>A0ABQ6N5I3</accession>
<dbReference type="SUPFAM" id="SSF52518">
    <property type="entry name" value="Thiamin diphosphate-binding fold (THDP-binding)"/>
    <property type="match status" value="1"/>
</dbReference>
<dbReference type="PANTHER" id="PTHR11516">
    <property type="entry name" value="PYRUVATE DEHYDROGENASE E1 COMPONENT, ALPHA SUBUNIT BACTERIAL AND ORGANELLAR"/>
    <property type="match status" value="1"/>
</dbReference>
<gene>
    <name evidence="5" type="ORF">TeGR_g13918</name>
</gene>
<reference evidence="5 6" key="1">
    <citation type="journal article" date="2023" name="Commun. Biol.">
        <title>Genome analysis of Parmales, the sister group of diatoms, reveals the evolutionary specialization of diatoms from phago-mixotrophs to photoautotrophs.</title>
        <authorList>
            <person name="Ban H."/>
            <person name="Sato S."/>
            <person name="Yoshikawa S."/>
            <person name="Yamada K."/>
            <person name="Nakamura Y."/>
            <person name="Ichinomiya M."/>
            <person name="Sato N."/>
            <person name="Blanc-Mathieu R."/>
            <person name="Endo H."/>
            <person name="Kuwata A."/>
            <person name="Ogata H."/>
        </authorList>
    </citation>
    <scope>NUCLEOTIDE SEQUENCE [LARGE SCALE GENOMIC DNA]</scope>
</reference>
<dbReference type="Gene3D" id="3.40.50.970">
    <property type="match status" value="1"/>
</dbReference>
<name>A0ABQ6N5I3_9STRA</name>
<dbReference type="Pfam" id="PF00676">
    <property type="entry name" value="E1_dh"/>
    <property type="match status" value="1"/>
</dbReference>
<sequence>MAALWKLPAIFCCENNSYGMGTSVERHTSNPGGDYYKMGNAIPGIKIDGMNVLSVREGMKFVKDYCANGNGPMYVEMNTYRYHGHSMSDPGTTYRSRDEIAATRTARDPIEFVKNALVENDMMSAEEIKALEKKIRKEVQAAAKRAKESPVPPDEELYNYVYSADGSKDKTEPQKFIRMPDFTKSIVQA</sequence>
<keyword evidence="3" id="KW-0786">Thiamine pyrophosphate</keyword>
<organism evidence="5 6">
    <name type="scientific">Tetraparma gracilis</name>
    <dbReference type="NCBI Taxonomy" id="2962635"/>
    <lineage>
        <taxon>Eukaryota</taxon>
        <taxon>Sar</taxon>
        <taxon>Stramenopiles</taxon>
        <taxon>Ochrophyta</taxon>
        <taxon>Bolidophyceae</taxon>
        <taxon>Parmales</taxon>
        <taxon>Triparmaceae</taxon>
        <taxon>Tetraparma</taxon>
    </lineage>
</organism>
<evidence type="ECO:0000313" key="6">
    <source>
        <dbReference type="Proteomes" id="UP001165060"/>
    </source>
</evidence>
<comment type="cofactor">
    <cofactor evidence="1">
        <name>thiamine diphosphate</name>
        <dbReference type="ChEBI" id="CHEBI:58937"/>
    </cofactor>
</comment>